<dbReference type="AlphaFoldDB" id="A0A8H2ZYP5"/>
<sequence>MSYSEDAYRGDAEVKRRATIILRSLLQRSTDNRQLPTPETSNGKRQIKALIDLSGSLLSVLARLGDNMAWGQTVNELTEFILAVSDTFADARWAETLATGLFKKIIGPRFVPHGTLIEGTANSVNPGENMQAAIEPMVQEEQASAPPAPPPSEVSQYQYNKSYLGYENKRLAALGARFLLNVFGLDTCPDTVLDYNPTIGEFIYDVTSFVHLERSVTIYAFGLLGRLSTCTKAHGTFGLFITAYMIAAKILRDRSYNNDLHIDITELEEFEAMLYESYDVPFQDHTRILATEDSTIYSNSRVASGFHTHRSSFTIAPVSLSESHSTKLNSSPKWALSNRPSSFYPANLRTGGNGELMWIKQEYQYKVGYEVDEEVDCDI</sequence>
<protein>
    <submittedName>
        <fullName evidence="1">Uncharacterized protein</fullName>
    </submittedName>
</protein>
<gene>
    <name evidence="1" type="ORF">RDB_LOCUS28591</name>
</gene>
<reference evidence="1" key="1">
    <citation type="submission" date="2021-01" db="EMBL/GenBank/DDBJ databases">
        <authorList>
            <person name="Kaushik A."/>
        </authorList>
    </citation>
    <scope>NUCLEOTIDE SEQUENCE</scope>
    <source>
        <strain evidence="1">AG1-1C</strain>
    </source>
</reference>
<evidence type="ECO:0000313" key="2">
    <source>
        <dbReference type="Proteomes" id="UP000663846"/>
    </source>
</evidence>
<evidence type="ECO:0000313" key="1">
    <source>
        <dbReference type="EMBL" id="CAE6374393.1"/>
    </source>
</evidence>
<comment type="caution">
    <text evidence="1">The sequence shown here is derived from an EMBL/GenBank/DDBJ whole genome shotgun (WGS) entry which is preliminary data.</text>
</comment>
<name>A0A8H2ZYP5_9AGAM</name>
<accession>A0A8H2ZYP5</accession>
<dbReference type="EMBL" id="CAJMWS010000167">
    <property type="protein sequence ID" value="CAE6374393.1"/>
    <property type="molecule type" value="Genomic_DNA"/>
</dbReference>
<organism evidence="1 2">
    <name type="scientific">Rhizoctonia solani</name>
    <dbReference type="NCBI Taxonomy" id="456999"/>
    <lineage>
        <taxon>Eukaryota</taxon>
        <taxon>Fungi</taxon>
        <taxon>Dikarya</taxon>
        <taxon>Basidiomycota</taxon>
        <taxon>Agaricomycotina</taxon>
        <taxon>Agaricomycetes</taxon>
        <taxon>Cantharellales</taxon>
        <taxon>Ceratobasidiaceae</taxon>
        <taxon>Rhizoctonia</taxon>
    </lineage>
</organism>
<dbReference type="Proteomes" id="UP000663846">
    <property type="component" value="Unassembled WGS sequence"/>
</dbReference>
<proteinExistence type="predicted"/>